<evidence type="ECO:0000313" key="11">
    <source>
        <dbReference type="EMBL" id="PCI27710.1"/>
    </source>
</evidence>
<dbReference type="PANTHER" id="PTHR43065:SF10">
    <property type="entry name" value="PEROXIDE STRESS-ACTIVATED HISTIDINE KINASE MAK3"/>
    <property type="match status" value="1"/>
</dbReference>
<evidence type="ECO:0000256" key="3">
    <source>
        <dbReference type="ARBA" id="ARBA00022553"/>
    </source>
</evidence>
<evidence type="ECO:0000256" key="7">
    <source>
        <dbReference type="ARBA" id="ARBA00022840"/>
    </source>
</evidence>
<dbReference type="Pfam" id="PF02518">
    <property type="entry name" value="HATPase_c"/>
    <property type="match status" value="1"/>
</dbReference>
<dbReference type="Gene3D" id="3.30.450.40">
    <property type="match status" value="1"/>
</dbReference>
<dbReference type="Gene3D" id="3.30.565.10">
    <property type="entry name" value="Histidine kinase-like ATPase, C-terminal domain"/>
    <property type="match status" value="1"/>
</dbReference>
<dbReference type="CDD" id="cd00130">
    <property type="entry name" value="PAS"/>
    <property type="match status" value="1"/>
</dbReference>
<feature type="domain" description="PAS" evidence="10">
    <location>
        <begin position="10"/>
        <end position="55"/>
    </location>
</feature>
<name>A0A2A4T242_9DELT</name>
<keyword evidence="4" id="KW-0808">Transferase</keyword>
<dbReference type="EC" id="2.7.13.3" evidence="2"/>
<dbReference type="Gene3D" id="1.10.287.130">
    <property type="match status" value="1"/>
</dbReference>
<dbReference type="InterPro" id="IPR035965">
    <property type="entry name" value="PAS-like_dom_sf"/>
</dbReference>
<protein>
    <recommendedName>
        <fullName evidence="2">histidine kinase</fullName>
        <ecNumber evidence="2">2.7.13.3</ecNumber>
    </recommendedName>
</protein>
<keyword evidence="6" id="KW-0418">Kinase</keyword>
<dbReference type="AlphaFoldDB" id="A0A2A4T242"/>
<dbReference type="InterPro" id="IPR029016">
    <property type="entry name" value="GAF-like_dom_sf"/>
</dbReference>
<dbReference type="PROSITE" id="PS50112">
    <property type="entry name" value="PAS"/>
    <property type="match status" value="1"/>
</dbReference>
<dbReference type="InterPro" id="IPR003594">
    <property type="entry name" value="HATPase_dom"/>
</dbReference>
<gene>
    <name evidence="11" type="ORF">COB67_07925</name>
</gene>
<dbReference type="Pfam" id="PF13426">
    <property type="entry name" value="PAS_9"/>
    <property type="match status" value="1"/>
</dbReference>
<dbReference type="SUPFAM" id="SSF55874">
    <property type="entry name" value="ATPase domain of HSP90 chaperone/DNA topoisomerase II/histidine kinase"/>
    <property type="match status" value="1"/>
</dbReference>
<dbReference type="Gene3D" id="3.30.450.20">
    <property type="entry name" value="PAS domain"/>
    <property type="match status" value="1"/>
</dbReference>
<dbReference type="EMBL" id="NVSR01000051">
    <property type="protein sequence ID" value="PCI27710.1"/>
    <property type="molecule type" value="Genomic_DNA"/>
</dbReference>
<evidence type="ECO:0000256" key="8">
    <source>
        <dbReference type="ARBA" id="ARBA00023012"/>
    </source>
</evidence>
<proteinExistence type="predicted"/>
<dbReference type="GO" id="GO:0000155">
    <property type="term" value="F:phosphorelay sensor kinase activity"/>
    <property type="evidence" value="ECO:0007669"/>
    <property type="project" value="InterPro"/>
</dbReference>
<dbReference type="InterPro" id="IPR004358">
    <property type="entry name" value="Sig_transdc_His_kin-like_C"/>
</dbReference>
<dbReference type="InterPro" id="IPR005467">
    <property type="entry name" value="His_kinase_dom"/>
</dbReference>
<comment type="catalytic activity">
    <reaction evidence="1">
        <text>ATP + protein L-histidine = ADP + protein N-phospho-L-histidine.</text>
        <dbReference type="EC" id="2.7.13.3"/>
    </reaction>
</comment>
<evidence type="ECO:0000259" key="9">
    <source>
        <dbReference type="PROSITE" id="PS50109"/>
    </source>
</evidence>
<dbReference type="CDD" id="cd00075">
    <property type="entry name" value="HATPase"/>
    <property type="match status" value="1"/>
</dbReference>
<comment type="caution">
    <text evidence="11">The sequence shown here is derived from an EMBL/GenBank/DDBJ whole genome shotgun (WGS) entry which is preliminary data.</text>
</comment>
<evidence type="ECO:0000259" key="10">
    <source>
        <dbReference type="PROSITE" id="PS50112"/>
    </source>
</evidence>
<dbReference type="InterPro" id="IPR036890">
    <property type="entry name" value="HATPase_C_sf"/>
</dbReference>
<dbReference type="PRINTS" id="PR00344">
    <property type="entry name" value="BCTRLSENSOR"/>
</dbReference>
<accession>A0A2A4T242</accession>
<keyword evidence="3" id="KW-0597">Phosphoprotein</keyword>
<dbReference type="InterPro" id="IPR000014">
    <property type="entry name" value="PAS"/>
</dbReference>
<dbReference type="SUPFAM" id="SSF55785">
    <property type="entry name" value="PYP-like sensor domain (PAS domain)"/>
    <property type="match status" value="1"/>
</dbReference>
<evidence type="ECO:0000256" key="2">
    <source>
        <dbReference type="ARBA" id="ARBA00012438"/>
    </source>
</evidence>
<sequence length="586" mass="67034">MRGVTKQMIYQEIIFKNLDNILQFWMLIDAQEQIVHWSKSAAHQLGYSTEEITNQPFTTLLPKGNAENLFFLKRLKEGSHSGSIVNQKARFQQKNGVLIDVELSTQILHQDHQEYLLLSFDNITEVEELQKLVNLKMKEIHQQVHAYQSKDCGDAIQDVLDAVLVSITAGQGLRFNRAFLLLVDEKSQTLEGIQAIGPESREKAWEIYQELRDAPKTLTEMIHYCHSQQIVHDNKVNQLVKKISLPLTEREHFLIHVLQDQKYQLINHEFSLFNTPSVRKIRELFQSDEFILVPMVWHGYSTGLILADNQIMGTPITNLHIQGLTRFTDTATNAIESMKLLVGLENSLHQVKRANIEIRENQTQIVQQEKLAAKGQLVTQMAHEVRGPLSIIGGFARRIFKQLKPEENFFDPLKRIVDTVHTLECVLNDILDDKQQKVIHQPYCDSVKLIHQVMGLLEEEIHQREISVNLNMQGDLPKVKIQEHHLFEIINNLIKNAIEAIDQKGLLSISVKRREQNVDFLIQDDGPGLTVTTMEKMFSPFFTTKEEGTGLGLVVVKKIIDEQGGSLDVTSFVGKGSTFKFSFPTI</sequence>
<keyword evidence="7" id="KW-0067">ATP-binding</keyword>
<keyword evidence="8" id="KW-0902">Two-component regulatory system</keyword>
<keyword evidence="5" id="KW-0547">Nucleotide-binding</keyword>
<evidence type="ECO:0000313" key="12">
    <source>
        <dbReference type="Proteomes" id="UP000218113"/>
    </source>
</evidence>
<dbReference type="InterPro" id="IPR036097">
    <property type="entry name" value="HisK_dim/P_sf"/>
</dbReference>
<feature type="domain" description="Histidine kinase" evidence="9">
    <location>
        <begin position="380"/>
        <end position="586"/>
    </location>
</feature>
<evidence type="ECO:0000256" key="5">
    <source>
        <dbReference type="ARBA" id="ARBA00022741"/>
    </source>
</evidence>
<dbReference type="PANTHER" id="PTHR43065">
    <property type="entry name" value="SENSOR HISTIDINE KINASE"/>
    <property type="match status" value="1"/>
</dbReference>
<reference evidence="12" key="1">
    <citation type="submission" date="2017-08" db="EMBL/GenBank/DDBJ databases">
        <title>A dynamic microbial community with high functional redundancy inhabits the cold, oxic subseafloor aquifer.</title>
        <authorList>
            <person name="Tully B.J."/>
            <person name="Wheat C.G."/>
            <person name="Glazer B.T."/>
            <person name="Huber J.A."/>
        </authorList>
    </citation>
    <scope>NUCLEOTIDE SEQUENCE [LARGE SCALE GENOMIC DNA]</scope>
</reference>
<dbReference type="CDD" id="cd00082">
    <property type="entry name" value="HisKA"/>
    <property type="match status" value="1"/>
</dbReference>
<evidence type="ECO:0000256" key="4">
    <source>
        <dbReference type="ARBA" id="ARBA00022679"/>
    </source>
</evidence>
<dbReference type="SUPFAM" id="SSF55781">
    <property type="entry name" value="GAF domain-like"/>
    <property type="match status" value="1"/>
</dbReference>
<dbReference type="GO" id="GO:0005524">
    <property type="term" value="F:ATP binding"/>
    <property type="evidence" value="ECO:0007669"/>
    <property type="project" value="UniProtKB-KW"/>
</dbReference>
<organism evidence="11 12">
    <name type="scientific">SAR324 cluster bacterium</name>
    <dbReference type="NCBI Taxonomy" id="2024889"/>
    <lineage>
        <taxon>Bacteria</taxon>
        <taxon>Deltaproteobacteria</taxon>
        <taxon>SAR324 cluster</taxon>
    </lineage>
</organism>
<dbReference type="Proteomes" id="UP000218113">
    <property type="component" value="Unassembled WGS sequence"/>
</dbReference>
<dbReference type="SMART" id="SM00387">
    <property type="entry name" value="HATPase_c"/>
    <property type="match status" value="1"/>
</dbReference>
<dbReference type="PROSITE" id="PS50109">
    <property type="entry name" value="HIS_KIN"/>
    <property type="match status" value="1"/>
</dbReference>
<evidence type="ECO:0000256" key="6">
    <source>
        <dbReference type="ARBA" id="ARBA00022777"/>
    </source>
</evidence>
<dbReference type="SUPFAM" id="SSF47384">
    <property type="entry name" value="Homodimeric domain of signal transducing histidine kinase"/>
    <property type="match status" value="1"/>
</dbReference>
<evidence type="ECO:0000256" key="1">
    <source>
        <dbReference type="ARBA" id="ARBA00000085"/>
    </source>
</evidence>
<dbReference type="InterPro" id="IPR003661">
    <property type="entry name" value="HisK_dim/P_dom"/>
</dbReference>
<dbReference type="NCBIfam" id="TIGR00229">
    <property type="entry name" value="sensory_box"/>
    <property type="match status" value="1"/>
</dbReference>